<dbReference type="InterPro" id="IPR000045">
    <property type="entry name" value="Prepilin_IV_endopep_pep"/>
</dbReference>
<dbReference type="Pfam" id="PF06750">
    <property type="entry name" value="A24_N_bact"/>
    <property type="match status" value="1"/>
</dbReference>
<dbReference type="Gene3D" id="1.20.120.1220">
    <property type="match status" value="1"/>
</dbReference>
<dbReference type="GO" id="GO:0005886">
    <property type="term" value="C:plasma membrane"/>
    <property type="evidence" value="ECO:0007669"/>
    <property type="project" value="UniProtKB-SubCell"/>
</dbReference>
<dbReference type="GO" id="GO:0004190">
    <property type="term" value="F:aspartic-type endopeptidase activity"/>
    <property type="evidence" value="ECO:0007669"/>
    <property type="project" value="InterPro"/>
</dbReference>
<evidence type="ECO:0000256" key="4">
    <source>
        <dbReference type="ARBA" id="ARBA00022692"/>
    </source>
</evidence>
<dbReference type="PANTHER" id="PTHR30487">
    <property type="entry name" value="TYPE 4 PREPILIN-LIKE PROTEINS LEADER PEPTIDE-PROCESSING ENZYME"/>
    <property type="match status" value="1"/>
</dbReference>
<comment type="similarity">
    <text evidence="2">Belongs to the peptidase A24 family.</text>
</comment>
<feature type="transmembrane region" description="Helical" evidence="7">
    <location>
        <begin position="6"/>
        <end position="24"/>
    </location>
</feature>
<evidence type="ECO:0000256" key="2">
    <source>
        <dbReference type="ARBA" id="ARBA00005801"/>
    </source>
</evidence>
<protein>
    <submittedName>
        <fullName evidence="10">Unannotated protein</fullName>
    </submittedName>
</protein>
<comment type="subcellular location">
    <subcellularLocation>
        <location evidence="1">Cell membrane</location>
        <topology evidence="1">Multi-pass membrane protein</topology>
    </subcellularLocation>
</comment>
<evidence type="ECO:0000256" key="3">
    <source>
        <dbReference type="ARBA" id="ARBA00022475"/>
    </source>
</evidence>
<feature type="transmembrane region" description="Helical" evidence="7">
    <location>
        <begin position="95"/>
        <end position="114"/>
    </location>
</feature>
<feature type="transmembrane region" description="Helical" evidence="7">
    <location>
        <begin position="126"/>
        <end position="145"/>
    </location>
</feature>
<reference evidence="10" key="1">
    <citation type="submission" date="2020-05" db="EMBL/GenBank/DDBJ databases">
        <authorList>
            <person name="Chiriac C."/>
            <person name="Salcher M."/>
            <person name="Ghai R."/>
            <person name="Kavagutti S V."/>
        </authorList>
    </citation>
    <scope>NUCLEOTIDE SEQUENCE</scope>
</reference>
<evidence type="ECO:0000256" key="5">
    <source>
        <dbReference type="ARBA" id="ARBA00022989"/>
    </source>
</evidence>
<feature type="transmembrane region" description="Helical" evidence="7">
    <location>
        <begin position="151"/>
        <end position="170"/>
    </location>
</feature>
<feature type="domain" description="Prepilin peptidase A24 N-terminal" evidence="9">
    <location>
        <begin position="12"/>
        <end position="93"/>
    </location>
</feature>
<dbReference type="InterPro" id="IPR010627">
    <property type="entry name" value="Prepilin_pept_A24_N"/>
</dbReference>
<feature type="domain" description="Prepilin type IV endopeptidase peptidase" evidence="8">
    <location>
        <begin position="103"/>
        <end position="220"/>
    </location>
</feature>
<evidence type="ECO:0000259" key="9">
    <source>
        <dbReference type="Pfam" id="PF06750"/>
    </source>
</evidence>
<sequence>MDAPAIIASIPLGLLVGTMLTMIIDRVPDDLPVCGRPRCPLCEHHLRPIELVPVLSWIGQRGRCRYCGEHLTVAYPLVEIVTAASFAMATARFHTWWVIVPFWLFFAMLVTVSTVDIFRYRIPDRVVFPTLLVSFVAIVVVSQHVNATSAISRAVLGAVLFSGVLFVLSVMPGGGMGFGDVKLALVLGLFLGWLPGDVSGVVVLVFVALTIGSLLGAVMGLVVGFLRVRMQREILPDPDLEEGELLLLPWTKQPFPFGPSLAVASMATVMLSNSLT</sequence>
<keyword evidence="3" id="KW-1003">Cell membrane</keyword>
<accession>A0A6J6TFH4</accession>
<feature type="transmembrane region" description="Helical" evidence="7">
    <location>
        <begin position="201"/>
        <end position="226"/>
    </location>
</feature>
<keyword evidence="5 7" id="KW-1133">Transmembrane helix</keyword>
<evidence type="ECO:0000256" key="7">
    <source>
        <dbReference type="SAM" id="Phobius"/>
    </source>
</evidence>
<dbReference type="AlphaFoldDB" id="A0A6J6TFH4"/>
<organism evidence="10">
    <name type="scientific">freshwater metagenome</name>
    <dbReference type="NCBI Taxonomy" id="449393"/>
    <lineage>
        <taxon>unclassified sequences</taxon>
        <taxon>metagenomes</taxon>
        <taxon>ecological metagenomes</taxon>
    </lineage>
</organism>
<dbReference type="Pfam" id="PF01478">
    <property type="entry name" value="Peptidase_A24"/>
    <property type="match status" value="1"/>
</dbReference>
<evidence type="ECO:0000256" key="1">
    <source>
        <dbReference type="ARBA" id="ARBA00004651"/>
    </source>
</evidence>
<gene>
    <name evidence="10" type="ORF">UFOPK2754_01482</name>
</gene>
<dbReference type="GO" id="GO:0006465">
    <property type="term" value="P:signal peptide processing"/>
    <property type="evidence" value="ECO:0007669"/>
    <property type="project" value="TreeGrafter"/>
</dbReference>
<name>A0A6J6TFH4_9ZZZZ</name>
<evidence type="ECO:0000256" key="6">
    <source>
        <dbReference type="ARBA" id="ARBA00023136"/>
    </source>
</evidence>
<dbReference type="InterPro" id="IPR050882">
    <property type="entry name" value="Prepilin_peptidase/N-MTase"/>
</dbReference>
<evidence type="ECO:0000313" key="10">
    <source>
        <dbReference type="EMBL" id="CAB4745534.1"/>
    </source>
</evidence>
<evidence type="ECO:0000259" key="8">
    <source>
        <dbReference type="Pfam" id="PF01478"/>
    </source>
</evidence>
<dbReference type="EMBL" id="CAEZYR010000049">
    <property type="protein sequence ID" value="CAB4745534.1"/>
    <property type="molecule type" value="Genomic_DNA"/>
</dbReference>
<proteinExistence type="inferred from homology"/>
<dbReference type="PANTHER" id="PTHR30487:SF0">
    <property type="entry name" value="PREPILIN LEADER PEPTIDASE_N-METHYLTRANSFERASE-RELATED"/>
    <property type="match status" value="1"/>
</dbReference>
<keyword evidence="6 7" id="KW-0472">Membrane</keyword>
<keyword evidence="4 7" id="KW-0812">Transmembrane</keyword>